<evidence type="ECO:0000313" key="2">
    <source>
        <dbReference type="EMBL" id="GFQ75002.1"/>
    </source>
</evidence>
<evidence type="ECO:0000313" key="3">
    <source>
        <dbReference type="Proteomes" id="UP000887116"/>
    </source>
</evidence>
<dbReference type="OrthoDB" id="8069719at2759"/>
<dbReference type="Proteomes" id="UP000887116">
    <property type="component" value="Unassembled WGS sequence"/>
</dbReference>
<proteinExistence type="predicted"/>
<reference evidence="2" key="1">
    <citation type="submission" date="2020-07" db="EMBL/GenBank/DDBJ databases">
        <title>Multicomponent nature underlies the extraordinary mechanical properties of spider dragline silk.</title>
        <authorList>
            <person name="Kono N."/>
            <person name="Nakamura H."/>
            <person name="Mori M."/>
            <person name="Yoshida Y."/>
            <person name="Ohtoshi R."/>
            <person name="Malay A.D."/>
            <person name="Moran D.A.P."/>
            <person name="Tomita M."/>
            <person name="Numata K."/>
            <person name="Arakawa K."/>
        </authorList>
    </citation>
    <scope>NUCLEOTIDE SEQUENCE</scope>
</reference>
<feature type="region of interest" description="Disordered" evidence="1">
    <location>
        <begin position="1"/>
        <end position="24"/>
    </location>
</feature>
<protein>
    <submittedName>
        <fullName evidence="2">Uncharacterized protein</fullName>
    </submittedName>
</protein>
<dbReference type="EMBL" id="BMAO01021501">
    <property type="protein sequence ID" value="GFQ75002.1"/>
    <property type="molecule type" value="Genomic_DNA"/>
</dbReference>
<accession>A0A8X6HIH6</accession>
<comment type="caution">
    <text evidence="2">The sequence shown here is derived from an EMBL/GenBank/DDBJ whole genome shotgun (WGS) entry which is preliminary data.</text>
</comment>
<keyword evidence="3" id="KW-1185">Reference proteome</keyword>
<name>A0A8X6HIH6_TRICU</name>
<feature type="compositionally biased region" description="Basic and acidic residues" evidence="1">
    <location>
        <begin position="1"/>
        <end position="11"/>
    </location>
</feature>
<evidence type="ECO:0000256" key="1">
    <source>
        <dbReference type="SAM" id="MobiDB-lite"/>
    </source>
</evidence>
<sequence>MSNNKSHHDEGQNQTGNDTNLNKEVSASVNSIQTYFSLLPTIRVNIKNISDENHQVRVMTDSGSESPFISEKWVKLLVPKEKRWISNKGISRFQHRDD</sequence>
<organism evidence="2 3">
    <name type="scientific">Trichonephila clavata</name>
    <name type="common">Joro spider</name>
    <name type="synonym">Nephila clavata</name>
    <dbReference type="NCBI Taxonomy" id="2740835"/>
    <lineage>
        <taxon>Eukaryota</taxon>
        <taxon>Metazoa</taxon>
        <taxon>Ecdysozoa</taxon>
        <taxon>Arthropoda</taxon>
        <taxon>Chelicerata</taxon>
        <taxon>Arachnida</taxon>
        <taxon>Araneae</taxon>
        <taxon>Araneomorphae</taxon>
        <taxon>Entelegynae</taxon>
        <taxon>Araneoidea</taxon>
        <taxon>Nephilidae</taxon>
        <taxon>Trichonephila</taxon>
    </lineage>
</organism>
<feature type="compositionally biased region" description="Polar residues" evidence="1">
    <location>
        <begin position="12"/>
        <end position="24"/>
    </location>
</feature>
<gene>
    <name evidence="2" type="ORF">TNCT_683161</name>
</gene>
<dbReference type="AlphaFoldDB" id="A0A8X6HIH6"/>